<reference evidence="6 7" key="1">
    <citation type="submission" date="2023-02" db="EMBL/GenBank/DDBJ databases">
        <title>Genome sequencing required for Actinomycetospora new species description.</title>
        <authorList>
            <person name="Saimee Y."/>
            <person name="Duangmal K."/>
        </authorList>
    </citation>
    <scope>NUCLEOTIDE SEQUENCE [LARGE SCALE GENOMIC DNA]</scope>
    <source>
        <strain evidence="6 7">DW7H6</strain>
    </source>
</reference>
<dbReference type="EMBL" id="JAQZAO010000006">
    <property type="protein sequence ID" value="MDD7966783.1"/>
    <property type="molecule type" value="Genomic_DNA"/>
</dbReference>
<evidence type="ECO:0000259" key="5">
    <source>
        <dbReference type="Pfam" id="PF00535"/>
    </source>
</evidence>
<dbReference type="PANTHER" id="PTHR43179:SF12">
    <property type="entry name" value="GALACTOFURANOSYLTRANSFERASE GLFT2"/>
    <property type="match status" value="1"/>
</dbReference>
<protein>
    <submittedName>
        <fullName evidence="6">Glycosyltransferase</fullName>
        <ecNumber evidence="6">2.4.-.-</ecNumber>
    </submittedName>
</protein>
<comment type="caution">
    <text evidence="6">The sequence shown here is derived from an EMBL/GenBank/DDBJ whole genome shotgun (WGS) entry which is preliminary data.</text>
</comment>
<evidence type="ECO:0000313" key="7">
    <source>
        <dbReference type="Proteomes" id="UP001300763"/>
    </source>
</evidence>
<evidence type="ECO:0000313" key="6">
    <source>
        <dbReference type="EMBL" id="MDD7966783.1"/>
    </source>
</evidence>
<dbReference type="GO" id="GO:0016757">
    <property type="term" value="F:glycosyltransferase activity"/>
    <property type="evidence" value="ECO:0007669"/>
    <property type="project" value="UniProtKB-KW"/>
</dbReference>
<evidence type="ECO:0000256" key="4">
    <source>
        <dbReference type="ARBA" id="ARBA00022679"/>
    </source>
</evidence>
<dbReference type="Gene3D" id="3.90.550.10">
    <property type="entry name" value="Spore Coat Polysaccharide Biosynthesis Protein SpsA, Chain A"/>
    <property type="match status" value="1"/>
</dbReference>
<dbReference type="Pfam" id="PF00535">
    <property type="entry name" value="Glycos_transf_2"/>
    <property type="match status" value="1"/>
</dbReference>
<evidence type="ECO:0000256" key="3">
    <source>
        <dbReference type="ARBA" id="ARBA00022676"/>
    </source>
</evidence>
<dbReference type="Proteomes" id="UP001300763">
    <property type="component" value="Unassembled WGS sequence"/>
</dbReference>
<keyword evidence="7" id="KW-1185">Reference proteome</keyword>
<sequence>MIQDIGTTRADRSTPALGPVGTWCCAIELAERGLRASVPRTAAHREARVLVRLHDETLGYITVDLPTGDLDPTVLHRVARAEFAQVIDDHLRREGITPCGPDDPGTPLHGPGLNCPAAVGVEELVTVVVCTRDRGQLIAGCLRSLAALTYPALDIVIVDNAPSNDATRRAVELYGDGRFRHVVEPRPGLSAARNRGLAEARGRWVAYTDDDVVVDAHWIEGVVRGVRRREDVGAVTGLVATASISNRAEAYFDARAASWSTRTAPETFDLASRPDDLLYPYSPGIFGTGANLVVDRDLVSALGGFDEALGAGTATRGGEDLDLFVRVLRAGRAIAYEPSALVWHHHRADERALRRQMYAYGTGLSAYASKYALGRSTRTELLRRLPSGVRRIDRIRRRTSRSLGPRTPAPRGAFILELTGLLAGPLLYLRARSGARRSRTTSTET</sequence>
<dbReference type="EC" id="2.4.-.-" evidence="6"/>
<keyword evidence="3 6" id="KW-0328">Glycosyltransferase</keyword>
<comment type="similarity">
    <text evidence="2">Belongs to the glycosyltransferase 2 family.</text>
</comment>
<comment type="pathway">
    <text evidence="1">Cell wall biogenesis; cell wall polysaccharide biosynthesis.</text>
</comment>
<name>A0ABT5SYJ5_9PSEU</name>
<keyword evidence="4 6" id="KW-0808">Transferase</keyword>
<feature type="domain" description="Glycosyltransferase 2-like" evidence="5">
    <location>
        <begin position="126"/>
        <end position="238"/>
    </location>
</feature>
<evidence type="ECO:0000256" key="1">
    <source>
        <dbReference type="ARBA" id="ARBA00004776"/>
    </source>
</evidence>
<accession>A0ABT5SYJ5</accession>
<gene>
    <name evidence="6" type="ORF">PGB27_15720</name>
</gene>
<dbReference type="PANTHER" id="PTHR43179">
    <property type="entry name" value="RHAMNOSYLTRANSFERASE WBBL"/>
    <property type="match status" value="1"/>
</dbReference>
<dbReference type="SUPFAM" id="SSF53448">
    <property type="entry name" value="Nucleotide-diphospho-sugar transferases"/>
    <property type="match status" value="1"/>
</dbReference>
<dbReference type="InterPro" id="IPR029044">
    <property type="entry name" value="Nucleotide-diphossugar_trans"/>
</dbReference>
<proteinExistence type="inferred from homology"/>
<organism evidence="6 7">
    <name type="scientific">Actinomycetospora lemnae</name>
    <dbReference type="NCBI Taxonomy" id="3019891"/>
    <lineage>
        <taxon>Bacteria</taxon>
        <taxon>Bacillati</taxon>
        <taxon>Actinomycetota</taxon>
        <taxon>Actinomycetes</taxon>
        <taxon>Pseudonocardiales</taxon>
        <taxon>Pseudonocardiaceae</taxon>
        <taxon>Actinomycetospora</taxon>
    </lineage>
</organism>
<dbReference type="RefSeq" id="WP_274201314.1">
    <property type="nucleotide sequence ID" value="NZ_JAQZAO010000006.1"/>
</dbReference>
<dbReference type="InterPro" id="IPR001173">
    <property type="entry name" value="Glyco_trans_2-like"/>
</dbReference>
<evidence type="ECO:0000256" key="2">
    <source>
        <dbReference type="ARBA" id="ARBA00006739"/>
    </source>
</evidence>